<comment type="caution">
    <text evidence="2">The sequence shown here is derived from an EMBL/GenBank/DDBJ whole genome shotgun (WGS) entry which is preliminary data.</text>
</comment>
<dbReference type="Proteomes" id="UP000283269">
    <property type="component" value="Unassembled WGS sequence"/>
</dbReference>
<accession>A0A409WXB8</accession>
<evidence type="ECO:0000313" key="2">
    <source>
        <dbReference type="EMBL" id="PPQ83163.1"/>
    </source>
</evidence>
<dbReference type="EMBL" id="NHYD01003042">
    <property type="protein sequence ID" value="PPQ83163.1"/>
    <property type="molecule type" value="Genomic_DNA"/>
</dbReference>
<feature type="coiled-coil region" evidence="1">
    <location>
        <begin position="94"/>
        <end position="151"/>
    </location>
</feature>
<dbReference type="AlphaFoldDB" id="A0A409WXB8"/>
<evidence type="ECO:0000256" key="1">
    <source>
        <dbReference type="SAM" id="Coils"/>
    </source>
</evidence>
<gene>
    <name evidence="2" type="ORF">CVT25_005410</name>
</gene>
<reference evidence="2 3" key="1">
    <citation type="journal article" date="2018" name="Evol. Lett.">
        <title>Horizontal gene cluster transfer increased hallucinogenic mushroom diversity.</title>
        <authorList>
            <person name="Reynolds H.T."/>
            <person name="Vijayakumar V."/>
            <person name="Gluck-Thaler E."/>
            <person name="Korotkin H.B."/>
            <person name="Matheny P.B."/>
            <person name="Slot J.C."/>
        </authorList>
    </citation>
    <scope>NUCLEOTIDE SEQUENCE [LARGE SCALE GENOMIC DNA]</scope>
    <source>
        <strain evidence="2 3">2631</strain>
    </source>
</reference>
<name>A0A409WXB8_PSICY</name>
<dbReference type="OrthoDB" id="3058807at2759"/>
<organism evidence="2 3">
    <name type="scientific">Psilocybe cyanescens</name>
    <dbReference type="NCBI Taxonomy" id="93625"/>
    <lineage>
        <taxon>Eukaryota</taxon>
        <taxon>Fungi</taxon>
        <taxon>Dikarya</taxon>
        <taxon>Basidiomycota</taxon>
        <taxon>Agaricomycotina</taxon>
        <taxon>Agaricomycetes</taxon>
        <taxon>Agaricomycetidae</taxon>
        <taxon>Agaricales</taxon>
        <taxon>Agaricineae</taxon>
        <taxon>Strophariaceae</taxon>
        <taxon>Psilocybe</taxon>
    </lineage>
</organism>
<protein>
    <submittedName>
        <fullName evidence="2">Uncharacterized protein</fullName>
    </submittedName>
</protein>
<evidence type="ECO:0000313" key="3">
    <source>
        <dbReference type="Proteomes" id="UP000283269"/>
    </source>
</evidence>
<dbReference type="InParanoid" id="A0A409WXB8"/>
<keyword evidence="3" id="KW-1185">Reference proteome</keyword>
<sequence>METTEVILDAPASIHLRELADLTSHVYKLLRPWCFSEQSGLAIFKPIRVQALSYVQAIDFSITAAQNGFNFCEDVLAFADLLDSSDEIQRQDYLRELVGLAQQAAENAEKAKDKFRNVRMIVGKLVRDAQKQQSMNASKSSEKQLKELEEGVTMLESFSACISTHISWWTTVYMGHKSQVMRLDPVVVRYNTIRNQGVVNKWKQLRQEYVDYTYKVSFRCRFLSIHNFC</sequence>
<dbReference type="STRING" id="93625.A0A409WXB8"/>
<proteinExistence type="predicted"/>
<keyword evidence="1" id="KW-0175">Coiled coil</keyword>